<evidence type="ECO:0000313" key="1">
    <source>
        <dbReference type="EMBL" id="GME83493.1"/>
    </source>
</evidence>
<gene>
    <name evidence="1" type="ORF">Amon02_000620700</name>
</gene>
<protein>
    <submittedName>
        <fullName evidence="1">Unnamed protein product</fullName>
    </submittedName>
</protein>
<comment type="caution">
    <text evidence="1">The sequence shown here is derived from an EMBL/GenBank/DDBJ whole genome shotgun (WGS) entry which is preliminary data.</text>
</comment>
<accession>A0ACB5T8Y2</accession>
<dbReference type="EMBL" id="BSXS01004791">
    <property type="protein sequence ID" value="GME83493.1"/>
    <property type="molecule type" value="Genomic_DNA"/>
</dbReference>
<sequence length="297" mass="32035">MKFSTAVLASLAASIVSAAPIQKKDVNIPDWVKGFWGTTYTPFDASHNCRTPDQIKEDISALSGNFKVLRLYSNDCGVIQYAAENFDGQLLLAVNDISSAETIGNDLGAITYSIEAAGKKVNDVVHTVFVGNELIYNNWYSASDVANFINQAKAAWPDYTGQWSTGETASSYYGNPDLCGAVDTVYLNNHPWFDNQNIDTAGEYVLGHIQAVAAFCSENGHQVDVKTSETGWPWKGDSNGPAVASPQNQETAVRNIVNSAGDASIIFSAYNELWKDGTLNGGVEQNWGVLGNAPSEQ</sequence>
<proteinExistence type="predicted"/>
<keyword evidence="2" id="KW-1185">Reference proteome</keyword>
<name>A0ACB5T8Y2_AMBMO</name>
<organism evidence="1 2">
    <name type="scientific">Ambrosiozyma monospora</name>
    <name type="common">Yeast</name>
    <name type="synonym">Endomycopsis monosporus</name>
    <dbReference type="NCBI Taxonomy" id="43982"/>
    <lineage>
        <taxon>Eukaryota</taxon>
        <taxon>Fungi</taxon>
        <taxon>Dikarya</taxon>
        <taxon>Ascomycota</taxon>
        <taxon>Saccharomycotina</taxon>
        <taxon>Pichiomycetes</taxon>
        <taxon>Pichiales</taxon>
        <taxon>Pichiaceae</taxon>
        <taxon>Ambrosiozyma</taxon>
    </lineage>
</organism>
<dbReference type="Proteomes" id="UP001165064">
    <property type="component" value="Unassembled WGS sequence"/>
</dbReference>
<evidence type="ECO:0000313" key="2">
    <source>
        <dbReference type="Proteomes" id="UP001165064"/>
    </source>
</evidence>
<reference evidence="1" key="1">
    <citation type="submission" date="2023-04" db="EMBL/GenBank/DDBJ databases">
        <title>Ambrosiozyma monospora NBRC 10751.</title>
        <authorList>
            <person name="Ichikawa N."/>
            <person name="Sato H."/>
            <person name="Tonouchi N."/>
        </authorList>
    </citation>
    <scope>NUCLEOTIDE SEQUENCE</scope>
    <source>
        <strain evidence="1">NBRC 10751</strain>
    </source>
</reference>